<evidence type="ECO:0000313" key="2">
    <source>
        <dbReference type="EnsemblProtists" id="EOD13038"/>
    </source>
</evidence>
<dbReference type="PaxDb" id="2903-EOD13038"/>
<protein>
    <recommendedName>
        <fullName evidence="1">PATROL1-like C-terminal domain-containing protein</fullName>
    </recommendedName>
</protein>
<dbReference type="EnsemblProtists" id="EOD13038">
    <property type="protein sequence ID" value="EOD13038"/>
    <property type="gene ID" value="EMIHUDRAFT_247170"/>
</dbReference>
<dbReference type="RefSeq" id="XP_005765467.1">
    <property type="nucleotide sequence ID" value="XM_005765410.1"/>
</dbReference>
<reference evidence="3" key="1">
    <citation type="journal article" date="2013" name="Nature">
        <title>Pan genome of the phytoplankton Emiliania underpins its global distribution.</title>
        <authorList>
            <person name="Read B.A."/>
            <person name="Kegel J."/>
            <person name="Klute M.J."/>
            <person name="Kuo A."/>
            <person name="Lefebvre S.C."/>
            <person name="Maumus F."/>
            <person name="Mayer C."/>
            <person name="Miller J."/>
            <person name="Monier A."/>
            <person name="Salamov A."/>
            <person name="Young J."/>
            <person name="Aguilar M."/>
            <person name="Claverie J.M."/>
            <person name="Frickenhaus S."/>
            <person name="Gonzalez K."/>
            <person name="Herman E.K."/>
            <person name="Lin Y.C."/>
            <person name="Napier J."/>
            <person name="Ogata H."/>
            <person name="Sarno A.F."/>
            <person name="Shmutz J."/>
            <person name="Schroeder D."/>
            <person name="de Vargas C."/>
            <person name="Verret F."/>
            <person name="von Dassow P."/>
            <person name="Valentin K."/>
            <person name="Van de Peer Y."/>
            <person name="Wheeler G."/>
            <person name="Dacks J.B."/>
            <person name="Delwiche C.F."/>
            <person name="Dyhrman S.T."/>
            <person name="Glockner G."/>
            <person name="John U."/>
            <person name="Richards T."/>
            <person name="Worden A.Z."/>
            <person name="Zhang X."/>
            <person name="Grigoriev I.V."/>
            <person name="Allen A.E."/>
            <person name="Bidle K."/>
            <person name="Borodovsky M."/>
            <person name="Bowler C."/>
            <person name="Brownlee C."/>
            <person name="Cock J.M."/>
            <person name="Elias M."/>
            <person name="Gladyshev V.N."/>
            <person name="Groth M."/>
            <person name="Guda C."/>
            <person name="Hadaegh A."/>
            <person name="Iglesias-Rodriguez M.D."/>
            <person name="Jenkins J."/>
            <person name="Jones B.M."/>
            <person name="Lawson T."/>
            <person name="Leese F."/>
            <person name="Lindquist E."/>
            <person name="Lobanov A."/>
            <person name="Lomsadze A."/>
            <person name="Malik S.B."/>
            <person name="Marsh M.E."/>
            <person name="Mackinder L."/>
            <person name="Mock T."/>
            <person name="Mueller-Roeber B."/>
            <person name="Pagarete A."/>
            <person name="Parker M."/>
            <person name="Probert I."/>
            <person name="Quesneville H."/>
            <person name="Raines C."/>
            <person name="Rensing S.A."/>
            <person name="Riano-Pachon D.M."/>
            <person name="Richier S."/>
            <person name="Rokitta S."/>
            <person name="Shiraiwa Y."/>
            <person name="Soanes D.M."/>
            <person name="van der Giezen M."/>
            <person name="Wahlund T.M."/>
            <person name="Williams B."/>
            <person name="Wilson W."/>
            <person name="Wolfe G."/>
            <person name="Wurch L.L."/>
        </authorList>
    </citation>
    <scope>NUCLEOTIDE SEQUENCE</scope>
</reference>
<dbReference type="PANTHER" id="PTHR31280">
    <property type="entry name" value="PROTEIN UNC-13 HOMOLOG"/>
    <property type="match status" value="1"/>
</dbReference>
<accession>A0A0D3IP53</accession>
<dbReference type="HOGENOM" id="CLU_1362606_0_0_1"/>
<dbReference type="PANTHER" id="PTHR31280:SF2">
    <property type="entry name" value="PROTEIN UNC-13 HOMOLOG"/>
    <property type="match status" value="1"/>
</dbReference>
<dbReference type="InterPro" id="IPR008528">
    <property type="entry name" value="unc-13_homologue"/>
</dbReference>
<keyword evidence="3" id="KW-1185">Reference proteome</keyword>
<sequence>MEHFAAARSCLDEAFEHVCDYISVKVVFGDLRASLLLGLYAPSPHAAGISAPLRTLEGTLGALHRMLPTEWTRRRVLFHAVLLDPSSVRDYALDDVTVFSHDLRLMQDFFVAENEVGEPQGVTHAEECLASLKLLLGILDTRSEVLVELIARPASISTTLVGHQNFRQHELYVLLAGKVLSKRTDSAARSWKAAPVRGAVS</sequence>
<dbReference type="AlphaFoldDB" id="A0A0D3IP53"/>
<dbReference type="GeneID" id="17259185"/>
<reference evidence="2" key="2">
    <citation type="submission" date="2024-10" db="UniProtKB">
        <authorList>
            <consortium name="EnsemblProtists"/>
        </authorList>
    </citation>
    <scope>IDENTIFICATION</scope>
</reference>
<name>A0A0D3IP53_EMIH1</name>
<dbReference type="KEGG" id="ehx:EMIHUDRAFT_247170"/>
<evidence type="ECO:0000259" key="1">
    <source>
        <dbReference type="Pfam" id="PF25761"/>
    </source>
</evidence>
<dbReference type="Proteomes" id="UP000013827">
    <property type="component" value="Unassembled WGS sequence"/>
</dbReference>
<feature type="domain" description="PATROL1-like C-terminal" evidence="1">
    <location>
        <begin position="2"/>
        <end position="152"/>
    </location>
</feature>
<dbReference type="Pfam" id="PF25761">
    <property type="entry name" value="TPR_PATROL1"/>
    <property type="match status" value="1"/>
</dbReference>
<organism evidence="2 3">
    <name type="scientific">Emiliania huxleyi (strain CCMP1516)</name>
    <dbReference type="NCBI Taxonomy" id="280463"/>
    <lineage>
        <taxon>Eukaryota</taxon>
        <taxon>Haptista</taxon>
        <taxon>Haptophyta</taxon>
        <taxon>Prymnesiophyceae</taxon>
        <taxon>Isochrysidales</taxon>
        <taxon>Noelaerhabdaceae</taxon>
        <taxon>Emiliania</taxon>
    </lineage>
</organism>
<dbReference type="InterPro" id="IPR057984">
    <property type="entry name" value="PATROL1_C"/>
</dbReference>
<evidence type="ECO:0000313" key="3">
    <source>
        <dbReference type="Proteomes" id="UP000013827"/>
    </source>
</evidence>
<proteinExistence type="predicted"/>